<reference evidence="1" key="1">
    <citation type="submission" date="2020-04" db="EMBL/GenBank/DDBJ databases">
        <authorList>
            <person name="Chiriac C."/>
            <person name="Salcher M."/>
            <person name="Ghai R."/>
            <person name="Kavagutti S V."/>
        </authorList>
    </citation>
    <scope>NUCLEOTIDE SEQUENCE</scope>
</reference>
<sequence>MGARINFVFKDDFNSAVVLYSHWGETEWRRDLAMALEHSKPRWTDSSYATRMMISYLMQDSILEETGFGIFSISGPNYDLGDTTVIVDLINHTVIDDQGNSVGWDVFLLAYAPVLSEQSAT</sequence>
<dbReference type="EMBL" id="LR796651">
    <property type="protein sequence ID" value="CAB4158036.1"/>
    <property type="molecule type" value="Genomic_DNA"/>
</dbReference>
<organism evidence="1">
    <name type="scientific">uncultured Caudovirales phage</name>
    <dbReference type="NCBI Taxonomy" id="2100421"/>
    <lineage>
        <taxon>Viruses</taxon>
        <taxon>Duplodnaviria</taxon>
        <taxon>Heunggongvirae</taxon>
        <taxon>Uroviricota</taxon>
        <taxon>Caudoviricetes</taxon>
        <taxon>Peduoviridae</taxon>
        <taxon>Maltschvirus</taxon>
        <taxon>Maltschvirus maltsch</taxon>
    </lineage>
</organism>
<protein>
    <submittedName>
        <fullName evidence="1">Uncharacterized protein</fullName>
    </submittedName>
</protein>
<gene>
    <name evidence="1" type="ORF">UFOVP694_104</name>
</gene>
<evidence type="ECO:0000313" key="1">
    <source>
        <dbReference type="EMBL" id="CAB4158036.1"/>
    </source>
</evidence>
<accession>A0A6J5NJX6</accession>
<name>A0A6J5NJX6_9CAUD</name>
<proteinExistence type="predicted"/>